<dbReference type="InterPro" id="IPR013087">
    <property type="entry name" value="Znf_C2H2_type"/>
</dbReference>
<dbReference type="GO" id="GO:0000981">
    <property type="term" value="F:DNA-binding transcription factor activity, RNA polymerase II-specific"/>
    <property type="evidence" value="ECO:0007669"/>
    <property type="project" value="TreeGrafter"/>
</dbReference>
<keyword evidence="5" id="KW-0862">Zinc</keyword>
<feature type="domain" description="C2H2-type" evidence="11">
    <location>
        <begin position="130"/>
        <end position="157"/>
    </location>
</feature>
<reference evidence="13" key="1">
    <citation type="submission" date="2025-08" db="UniProtKB">
        <authorList>
            <consortium name="RefSeq"/>
        </authorList>
    </citation>
    <scope>IDENTIFICATION</scope>
    <source>
        <tissue evidence="13">Brain</tissue>
    </source>
</reference>
<dbReference type="Gene3D" id="3.30.160.60">
    <property type="entry name" value="Classic Zinc Finger"/>
    <property type="match status" value="4"/>
</dbReference>
<dbReference type="RefSeq" id="XP_018540580.2">
    <property type="nucleotide sequence ID" value="XM_018685064.2"/>
</dbReference>
<evidence type="ECO:0000256" key="6">
    <source>
        <dbReference type="ARBA" id="ARBA00023015"/>
    </source>
</evidence>
<dbReference type="PROSITE" id="PS50157">
    <property type="entry name" value="ZINC_FINGER_C2H2_2"/>
    <property type="match status" value="6"/>
</dbReference>
<feature type="region of interest" description="Disordered" evidence="10">
    <location>
        <begin position="282"/>
        <end position="304"/>
    </location>
</feature>
<evidence type="ECO:0000256" key="4">
    <source>
        <dbReference type="ARBA" id="ARBA00022771"/>
    </source>
</evidence>
<dbReference type="GO" id="GO:0005634">
    <property type="term" value="C:nucleus"/>
    <property type="evidence" value="ECO:0007669"/>
    <property type="project" value="TreeGrafter"/>
</dbReference>
<feature type="domain" description="C2H2-type" evidence="11">
    <location>
        <begin position="342"/>
        <end position="370"/>
    </location>
</feature>
<evidence type="ECO:0000259" key="11">
    <source>
        <dbReference type="PROSITE" id="PS50157"/>
    </source>
</evidence>
<evidence type="ECO:0000256" key="10">
    <source>
        <dbReference type="SAM" id="MobiDB-lite"/>
    </source>
</evidence>
<dbReference type="GO" id="GO:0043565">
    <property type="term" value="F:sequence-specific DNA binding"/>
    <property type="evidence" value="ECO:0007669"/>
    <property type="project" value="TreeGrafter"/>
</dbReference>
<keyword evidence="7" id="KW-0804">Transcription</keyword>
<feature type="domain" description="C2H2-type" evidence="11">
    <location>
        <begin position="187"/>
        <end position="210"/>
    </location>
</feature>
<feature type="domain" description="C2H2-type" evidence="11">
    <location>
        <begin position="223"/>
        <end position="242"/>
    </location>
</feature>
<evidence type="ECO:0000256" key="1">
    <source>
        <dbReference type="ARBA" id="ARBA00006991"/>
    </source>
</evidence>
<dbReference type="FunFam" id="3.30.160.60:FF:000761">
    <property type="entry name" value="Zinc finger protein 449"/>
    <property type="match status" value="1"/>
</dbReference>
<evidence type="ECO:0000313" key="13">
    <source>
        <dbReference type="RefSeq" id="XP_018540580.2"/>
    </source>
</evidence>
<keyword evidence="6" id="KW-0805">Transcription regulation</keyword>
<comment type="similarity">
    <text evidence="1">Belongs to the krueppel C2H2-type zinc-finger protein family.</text>
</comment>
<evidence type="ECO:0000256" key="7">
    <source>
        <dbReference type="ARBA" id="ARBA00023163"/>
    </source>
</evidence>
<protein>
    <submittedName>
        <fullName evidence="13">LOW QUALITY PROTEIN: zinc finger protein 271-like</fullName>
    </submittedName>
</protein>
<feature type="domain" description="C2H2-type" evidence="11">
    <location>
        <begin position="159"/>
        <end position="186"/>
    </location>
</feature>
<proteinExistence type="inferred from homology"/>
<dbReference type="Pfam" id="PF13912">
    <property type="entry name" value="zf-C2H2_6"/>
    <property type="match status" value="1"/>
</dbReference>
<evidence type="ECO:0000256" key="8">
    <source>
        <dbReference type="ARBA" id="ARBA00023242"/>
    </source>
</evidence>
<evidence type="ECO:0000313" key="12">
    <source>
        <dbReference type="Proteomes" id="UP000694890"/>
    </source>
</evidence>
<dbReference type="SMART" id="SM00355">
    <property type="entry name" value="ZnF_C2H2"/>
    <property type="match status" value="8"/>
</dbReference>
<dbReference type="Pfam" id="PF00096">
    <property type="entry name" value="zf-C2H2"/>
    <property type="match status" value="4"/>
</dbReference>
<feature type="domain" description="C2H2-type" evidence="11">
    <location>
        <begin position="369"/>
        <end position="396"/>
    </location>
</feature>
<dbReference type="Proteomes" id="UP000694890">
    <property type="component" value="Linkage group LG3"/>
</dbReference>
<accession>A0AAJ7PWM0</accession>
<evidence type="ECO:0000256" key="9">
    <source>
        <dbReference type="PROSITE-ProRule" id="PRU00042"/>
    </source>
</evidence>
<dbReference type="GO" id="GO:0008270">
    <property type="term" value="F:zinc ion binding"/>
    <property type="evidence" value="ECO:0007669"/>
    <property type="project" value="UniProtKB-KW"/>
</dbReference>
<dbReference type="SUPFAM" id="SSF57667">
    <property type="entry name" value="beta-beta-alpha zinc fingers"/>
    <property type="match status" value="4"/>
</dbReference>
<sequence length="401" mass="45924">QNITLQTCILNNAAFSKSRDNCPYHVTWTDHRGFISVDASNAPCGWVVRESISMEMLKIEQVIVGSEMRSTPAEIKSEPVVSPLQSYQHESLQCFQCFITFCNSKAKERHMRKSHRDQYKQQLQQANIVFTCYKCDKCFSSSEALSQHQASHSTEEKPFCCPYCRKSFFTFTELNKHRRHECIERRCPCRDCGALFPSPSRLRNHRIAVHPQRPVVADDINTYQCCKCGRGFETEEELLQHQERFANDLNCDIKQQGKKRGRKPKYATQGGMVDSKKIKQEEEAGGCRGYDDSPTEGCPSNETQPELKIPCPEADCDLIFPSVAALRAHKRDKHGPPPRETHACKECDESFARPEQLKAHMGRAHRTEYTCPTCGKSFVRESVLKVHQNTHTEEEKAAEKR</sequence>
<evidence type="ECO:0000256" key="5">
    <source>
        <dbReference type="ARBA" id="ARBA00022833"/>
    </source>
</evidence>
<gene>
    <name evidence="13" type="primary">LOC108888873</name>
</gene>
<evidence type="ECO:0000256" key="3">
    <source>
        <dbReference type="ARBA" id="ARBA00022737"/>
    </source>
</evidence>
<dbReference type="KEGG" id="lcf:108888873"/>
<dbReference type="PANTHER" id="PTHR24408">
    <property type="entry name" value="ZINC FINGER PROTEIN"/>
    <property type="match status" value="1"/>
</dbReference>
<keyword evidence="2" id="KW-0479">Metal-binding</keyword>
<name>A0AAJ7PWM0_LATCA</name>
<dbReference type="GeneID" id="108888873"/>
<dbReference type="AlphaFoldDB" id="A0AAJ7PWM0"/>
<dbReference type="PANTHER" id="PTHR24408:SF58">
    <property type="entry name" value="TRANSCRIPTION FACTOR (TFIIIA), PUTATIVE (AFU_ORTHOLOGUE AFUA_1G05150)-RELATED"/>
    <property type="match status" value="1"/>
</dbReference>
<dbReference type="PROSITE" id="PS00028">
    <property type="entry name" value="ZINC_FINGER_C2H2_1"/>
    <property type="match status" value="3"/>
</dbReference>
<feature type="non-terminal residue" evidence="13">
    <location>
        <position position="1"/>
    </location>
</feature>
<keyword evidence="4 9" id="KW-0863">Zinc-finger</keyword>
<keyword evidence="3" id="KW-0677">Repeat</keyword>
<keyword evidence="8" id="KW-0539">Nucleus</keyword>
<evidence type="ECO:0000256" key="2">
    <source>
        <dbReference type="ARBA" id="ARBA00022723"/>
    </source>
</evidence>
<dbReference type="InterPro" id="IPR036236">
    <property type="entry name" value="Znf_C2H2_sf"/>
</dbReference>
<organism evidence="12 13">
    <name type="scientific">Lates calcarifer</name>
    <name type="common">Barramundi</name>
    <name type="synonym">Holocentrus calcarifer</name>
    <dbReference type="NCBI Taxonomy" id="8187"/>
    <lineage>
        <taxon>Eukaryota</taxon>
        <taxon>Metazoa</taxon>
        <taxon>Chordata</taxon>
        <taxon>Craniata</taxon>
        <taxon>Vertebrata</taxon>
        <taxon>Euteleostomi</taxon>
        <taxon>Actinopterygii</taxon>
        <taxon>Neopterygii</taxon>
        <taxon>Teleostei</taxon>
        <taxon>Neoteleostei</taxon>
        <taxon>Acanthomorphata</taxon>
        <taxon>Carangaria</taxon>
        <taxon>Carangaria incertae sedis</taxon>
        <taxon>Centropomidae</taxon>
        <taxon>Lates</taxon>
    </lineage>
</organism>